<feature type="domain" description="Methyl-coenzyme M reductase beta subunit C-terminal" evidence="7">
    <location>
        <begin position="206"/>
        <end position="453"/>
    </location>
</feature>
<dbReference type="GO" id="GO:0015948">
    <property type="term" value="P:methanogenesis"/>
    <property type="evidence" value="ECO:0007669"/>
    <property type="project" value="UniProtKB-KW"/>
</dbReference>
<evidence type="ECO:0000256" key="5">
    <source>
        <dbReference type="ARBA" id="ARBA00022994"/>
    </source>
</evidence>
<evidence type="ECO:0000256" key="4">
    <source>
        <dbReference type="ARBA" id="ARBA00013271"/>
    </source>
</evidence>
<feature type="domain" description="Methyl-coenzyme M reductase beta subunit N-terminal" evidence="8">
    <location>
        <begin position="10"/>
        <end position="197"/>
    </location>
</feature>
<dbReference type="InterPro" id="IPR022680">
    <property type="entry name" value="Me_CoM_Rdtase_bsu_N"/>
</dbReference>
<dbReference type="InterPro" id="IPR015823">
    <property type="entry name" value="Me_CoM_Rdtase_asu_N_sub2"/>
</dbReference>
<protein>
    <recommendedName>
        <fullName evidence="4">coenzyme-B sulfoethylthiotransferase</fullName>
        <ecNumber evidence="4">2.8.4.1</ecNumber>
    </recommendedName>
</protein>
<evidence type="ECO:0000259" key="8">
    <source>
        <dbReference type="Pfam" id="PF02783"/>
    </source>
</evidence>
<comment type="pathway">
    <text evidence="2">One-carbon metabolism; methyl-coenzyme M reduction; methane from methyl-coenzyme M: step 1/1.</text>
</comment>
<evidence type="ECO:0000259" key="7">
    <source>
        <dbReference type="Pfam" id="PF02241"/>
    </source>
</evidence>
<reference evidence="9" key="1">
    <citation type="journal article" date="2015" name="Science">
        <title>Methane metabolism in the archaeal phylum Bathyarchaeota revealed by genome-centric metagenomics.</title>
        <authorList>
            <person name="Evans P.N."/>
            <person name="Parks D.H."/>
            <person name="Chadwick G.L."/>
            <person name="Robbins S.J."/>
            <person name="Orphan V.J."/>
            <person name="Golding S.D."/>
            <person name="Tyson G.W."/>
        </authorList>
    </citation>
    <scope>NUCLEOTIDE SEQUENCE</scope>
</reference>
<evidence type="ECO:0000313" key="9">
    <source>
        <dbReference type="EMBL" id="ALK27800.1"/>
    </source>
</evidence>
<dbReference type="Gene3D" id="3.30.70.470">
    <property type="match status" value="1"/>
</dbReference>
<evidence type="ECO:0000256" key="1">
    <source>
        <dbReference type="ARBA" id="ARBA00001952"/>
    </source>
</evidence>
<comment type="cofactor">
    <cofactor evidence="1">
        <name>coenzyme F430</name>
        <dbReference type="ChEBI" id="CHEBI:60540"/>
    </cofactor>
</comment>
<evidence type="ECO:0000256" key="2">
    <source>
        <dbReference type="ARBA" id="ARBA00005149"/>
    </source>
</evidence>
<dbReference type="SUPFAM" id="SSF55088">
    <property type="entry name" value="Methyl-coenzyme M reductase subunits"/>
    <property type="match status" value="1"/>
</dbReference>
<dbReference type="Gene3D" id="1.20.840.10">
    <property type="entry name" value="Methyl-coenzyme M reductase, alpha/beta subunit, C-terminal"/>
    <property type="match status" value="1"/>
</dbReference>
<comment type="subunit">
    <text evidence="3">MCR is a hexamer of two alpha, two beta, and two gamma chains, forming a dimer of heterotrimers.</text>
</comment>
<dbReference type="EC" id="2.8.4.1" evidence="4"/>
<dbReference type="AlphaFoldDB" id="A0A0P0K431"/>
<accession>A0A0P0K431</accession>
<proteinExistence type="predicted"/>
<evidence type="ECO:0000256" key="3">
    <source>
        <dbReference type="ARBA" id="ARBA00011155"/>
    </source>
</evidence>
<evidence type="ECO:0000256" key="6">
    <source>
        <dbReference type="ARBA" id="ARBA00047772"/>
    </source>
</evidence>
<dbReference type="GO" id="GO:0050524">
    <property type="term" value="F:coenzyme-B sulfoethylthiotransferase activity"/>
    <property type="evidence" value="ECO:0007669"/>
    <property type="project" value="UniProtKB-EC"/>
</dbReference>
<keyword evidence="5" id="KW-0484">Methanogenesis</keyword>
<dbReference type="SUPFAM" id="SSF48081">
    <property type="entry name" value="Methyl-coenzyme M reductase alpha and beta chain C-terminal domain"/>
    <property type="match status" value="1"/>
</dbReference>
<organism evidence="9">
    <name type="scientific">uncultured Bathyarchaeota archaeon</name>
    <dbReference type="NCBI Taxonomy" id="1739975"/>
    <lineage>
        <taxon>Archaea</taxon>
        <taxon>Candidatus Bathyarchaeota</taxon>
        <taxon>environmental samples</taxon>
    </lineage>
</organism>
<dbReference type="InterPro" id="IPR009024">
    <property type="entry name" value="Me_CoM_Rdtase_Fd-like_fold"/>
</dbReference>
<name>A0A0P0K431_9ARCH</name>
<dbReference type="InterPro" id="IPR008924">
    <property type="entry name" value="Me_CoM_Rdtase_asu/bsu_C"/>
</dbReference>
<dbReference type="Pfam" id="PF02241">
    <property type="entry name" value="MCR_beta"/>
    <property type="match status" value="1"/>
</dbReference>
<reference evidence="9" key="2">
    <citation type="submission" date="2015-08" db="EMBL/GenBank/DDBJ databases">
        <authorList>
            <person name="Babu N.S."/>
            <person name="Beckwith C.J."/>
            <person name="Beseler K.G."/>
            <person name="Brison A."/>
            <person name="Carone J.V."/>
            <person name="Caskin T.P."/>
            <person name="Diamond M."/>
            <person name="Durham M.E."/>
            <person name="Foxe J.M."/>
            <person name="Go M."/>
            <person name="Henderson B.A."/>
            <person name="Jones I.B."/>
            <person name="McGettigan J.A."/>
            <person name="Micheletti S.J."/>
            <person name="Nasrallah M.E."/>
            <person name="Ortiz D."/>
            <person name="Piller C.R."/>
            <person name="Privatt S.R."/>
            <person name="Schneider S.L."/>
            <person name="Sharp S."/>
            <person name="Smith T.C."/>
            <person name="Stanton J.D."/>
            <person name="Ullery H.E."/>
            <person name="Wilson R.J."/>
            <person name="Serrano M.G."/>
            <person name="Buck G."/>
            <person name="Lee V."/>
            <person name="Wang Y."/>
            <person name="Carvalho R."/>
            <person name="Voegtly L."/>
            <person name="Shi R."/>
            <person name="Duckworth R."/>
            <person name="Johnson A."/>
            <person name="Loviza R."/>
            <person name="Walstead R."/>
            <person name="Shah Z."/>
            <person name="Kiflezghi M."/>
            <person name="Wade K."/>
            <person name="Ball S.L."/>
            <person name="Bradley K.W."/>
            <person name="Asai D.J."/>
            <person name="Bowman C.A."/>
            <person name="Russell D.A."/>
            <person name="Pope W.H."/>
            <person name="Jacobs-Sera D."/>
            <person name="Hendrix R.W."/>
            <person name="Hatfull G.F."/>
        </authorList>
    </citation>
    <scope>NUCLEOTIDE SEQUENCE</scope>
</reference>
<sequence length="463" mass="50610">MSNLSLKYKDTLDLYDDHSNCIAKEVPLQALSPLYNPYMREVLNLFKRTAFIDLAKLEQYVKSGRAGWETVVGQDEIQMPWYGRDLPMVERSEEIAERIKEKIAKFDDGEEELVKPVAGGKLIIVKIPRRMMEVSASRDPPLTWTMVALCQAISETFNLNPETDPDGCNMVRGAIFGRYPQSPELPPGGPVFGLLRQSNIVDGLGSGFRGIMVNHIVALVNKRTMDGVALATILEQGAQWEMGNVLGWFERYNLLASAYQGFNANNLVLDLVLENREGTIGDVARSTVKRAVEDGVIKVKKTFPSGYKVYSTSDYPLWNAYGCAGVLAAVIVNVGASRAAQSVSTVTGYFGDHLIFETGGLPDPDTGRIEGTGIGYAFYTHSIYGGAGPGAYTLDHVVVRSTSGFLTPCVVAGMCLDSGTQLFSPEMTSSALFKIRDHMPLLNEPLKKVAEAAEKVKGELTKA</sequence>
<dbReference type="UniPathway" id="UPA00646">
    <property type="reaction ID" value="UER00699"/>
</dbReference>
<dbReference type="Pfam" id="PF02783">
    <property type="entry name" value="MCR_beta_N"/>
    <property type="match status" value="1"/>
</dbReference>
<comment type="catalytic activity">
    <reaction evidence="6">
        <text>coenzyme B + methyl-coenzyme M = methane + coenzyme M-coenzyme B heterodisulfide</text>
        <dbReference type="Rhea" id="RHEA:12532"/>
        <dbReference type="ChEBI" id="CHEBI:16183"/>
        <dbReference type="ChEBI" id="CHEBI:58286"/>
        <dbReference type="ChEBI" id="CHEBI:58411"/>
        <dbReference type="ChEBI" id="CHEBI:58596"/>
        <dbReference type="EC" id="2.8.4.1"/>
    </reaction>
    <physiologicalReaction direction="left-to-right" evidence="6">
        <dbReference type="Rhea" id="RHEA:12533"/>
    </physiologicalReaction>
</comment>
<dbReference type="InterPro" id="IPR022679">
    <property type="entry name" value="Me_CoM_Rdtase_bsu_C"/>
</dbReference>
<dbReference type="EMBL" id="KT387821">
    <property type="protein sequence ID" value="ALK27800.1"/>
    <property type="molecule type" value="Genomic_DNA"/>
</dbReference>